<evidence type="ECO:0000256" key="4">
    <source>
        <dbReference type="ARBA" id="ARBA00022553"/>
    </source>
</evidence>
<dbReference type="PRINTS" id="PR00121">
    <property type="entry name" value="NAKATPASE"/>
</dbReference>
<feature type="region of interest" description="Disordered" evidence="12">
    <location>
        <begin position="15"/>
        <end position="44"/>
    </location>
</feature>
<proteinExistence type="inferred from homology"/>
<feature type="transmembrane region" description="Helical" evidence="13">
    <location>
        <begin position="858"/>
        <end position="878"/>
    </location>
</feature>
<comment type="caution">
    <text evidence="15">The sequence shown here is derived from an EMBL/GenBank/DDBJ whole genome shotgun (WGS) entry which is preliminary data.</text>
</comment>
<accession>A0ABT0XKM8</accession>
<evidence type="ECO:0000256" key="1">
    <source>
        <dbReference type="ARBA" id="ARBA00004141"/>
    </source>
</evidence>
<evidence type="ECO:0000256" key="6">
    <source>
        <dbReference type="ARBA" id="ARBA00022741"/>
    </source>
</evidence>
<dbReference type="SFLD" id="SFLDS00003">
    <property type="entry name" value="Haloacid_Dehalogenase"/>
    <property type="match status" value="1"/>
</dbReference>
<dbReference type="SFLD" id="SFLDF00027">
    <property type="entry name" value="p-type_atpase"/>
    <property type="match status" value="1"/>
</dbReference>
<dbReference type="SUPFAM" id="SSF56784">
    <property type="entry name" value="HAD-like"/>
    <property type="match status" value="1"/>
</dbReference>
<evidence type="ECO:0000313" key="16">
    <source>
        <dbReference type="Proteomes" id="UP001203665"/>
    </source>
</evidence>
<feature type="transmembrane region" description="Helical" evidence="13">
    <location>
        <begin position="755"/>
        <end position="775"/>
    </location>
</feature>
<feature type="transmembrane region" description="Helical" evidence="13">
    <location>
        <begin position="54"/>
        <end position="76"/>
    </location>
</feature>
<feature type="transmembrane region" description="Helical" evidence="13">
    <location>
        <begin position="246"/>
        <end position="264"/>
    </location>
</feature>
<name>A0ABT0XKM8_9BACI</name>
<keyword evidence="5 13" id="KW-0812">Transmembrane</keyword>
<dbReference type="Proteomes" id="UP001203665">
    <property type="component" value="Unassembled WGS sequence"/>
</dbReference>
<dbReference type="InterPro" id="IPR050510">
    <property type="entry name" value="Cation_transp_ATPase_P-type"/>
</dbReference>
<evidence type="ECO:0000256" key="9">
    <source>
        <dbReference type="ARBA" id="ARBA00022989"/>
    </source>
</evidence>
<comment type="similarity">
    <text evidence="2">Belongs to the cation transport ATPase (P-type) (TC 3.A.3) family. Type IIA subfamily.</text>
</comment>
<keyword evidence="4" id="KW-0597">Phosphoprotein</keyword>
<keyword evidence="8" id="KW-1278">Translocase</keyword>
<feature type="transmembrane region" description="Helical" evidence="13">
    <location>
        <begin position="276"/>
        <end position="300"/>
    </location>
</feature>
<keyword evidence="7" id="KW-0067">ATP-binding</keyword>
<evidence type="ECO:0000256" key="13">
    <source>
        <dbReference type="SAM" id="Phobius"/>
    </source>
</evidence>
<keyword evidence="16" id="KW-1185">Reference proteome</keyword>
<keyword evidence="10" id="KW-0406">Ion transport</keyword>
<dbReference type="InterPro" id="IPR008250">
    <property type="entry name" value="ATPase_P-typ_transduc_dom_A_sf"/>
</dbReference>
<protein>
    <submittedName>
        <fullName evidence="15">Cation-transporting P-type ATPase</fullName>
    </submittedName>
</protein>
<dbReference type="PRINTS" id="PR00119">
    <property type="entry name" value="CATATPASE"/>
</dbReference>
<feature type="compositionally biased region" description="Polar residues" evidence="12">
    <location>
        <begin position="17"/>
        <end position="28"/>
    </location>
</feature>
<dbReference type="InterPro" id="IPR023214">
    <property type="entry name" value="HAD_sf"/>
</dbReference>
<dbReference type="InterPro" id="IPR023299">
    <property type="entry name" value="ATPase_P-typ_cyto_dom_N"/>
</dbReference>
<organism evidence="15 16">
    <name type="scientific">Alkalicoccobacillus plakortidis</name>
    <dbReference type="NCBI Taxonomy" id="444060"/>
    <lineage>
        <taxon>Bacteria</taxon>
        <taxon>Bacillati</taxon>
        <taxon>Bacillota</taxon>
        <taxon>Bacilli</taxon>
        <taxon>Bacillales</taxon>
        <taxon>Bacillaceae</taxon>
        <taxon>Alkalicoccobacillus</taxon>
    </lineage>
</organism>
<dbReference type="InterPro" id="IPR018303">
    <property type="entry name" value="ATPase_P-typ_P_site"/>
</dbReference>
<gene>
    <name evidence="15" type="ORF">NDM98_13400</name>
</gene>
<dbReference type="NCBIfam" id="TIGR01494">
    <property type="entry name" value="ATPase_P-type"/>
    <property type="match status" value="2"/>
</dbReference>
<evidence type="ECO:0000256" key="11">
    <source>
        <dbReference type="ARBA" id="ARBA00023136"/>
    </source>
</evidence>
<evidence type="ECO:0000256" key="2">
    <source>
        <dbReference type="ARBA" id="ARBA00005675"/>
    </source>
</evidence>
<dbReference type="InterPro" id="IPR006068">
    <property type="entry name" value="ATPase_P-typ_cation-transptr_C"/>
</dbReference>
<evidence type="ECO:0000256" key="7">
    <source>
        <dbReference type="ARBA" id="ARBA00022840"/>
    </source>
</evidence>
<dbReference type="Pfam" id="PF13246">
    <property type="entry name" value="Cation_ATPase"/>
    <property type="match status" value="1"/>
</dbReference>
<keyword evidence="9 13" id="KW-1133">Transmembrane helix</keyword>
<dbReference type="SMART" id="SM00831">
    <property type="entry name" value="Cation_ATPase_N"/>
    <property type="match status" value="1"/>
</dbReference>
<dbReference type="InterPro" id="IPR044492">
    <property type="entry name" value="P_typ_ATPase_HD_dom"/>
</dbReference>
<dbReference type="InterPro" id="IPR036412">
    <property type="entry name" value="HAD-like_sf"/>
</dbReference>
<evidence type="ECO:0000259" key="14">
    <source>
        <dbReference type="SMART" id="SM00831"/>
    </source>
</evidence>
<sequence>MENKWYNMDVDEIEQALGTQKETGLSTEESQKRLEKDGRNELPEKQAESKIKKFLSHFNDVLIYVLLGAAVITALLGHYIDTSVILLVTIINAFIGYFQENQAEKALNGIKALLSLTANIRRNNERLEVDAAEVVVGDVVILSAGDKVPADLRLVDAHNLRVEESALTGESTAVDKELKVLESDTVLNDRINMAFSGTSVAAGSGVGIVTAIGAETELGKINQAISDVEDLQTPLLRQIGAFGKTIALFVVGVAVVMFLFGYFIRDFPAGELLLSVIALAVAAIPEGLPAVLSIILAVGVQRMAKRNAIIRSLPSVETLGSVSVICSDKTGTLTKNEMTVTNVETTAAKYDVSGTGYAPDGDITLNGEQRTEDADEVLRRFLASVQICNDANLRQNETGHWTIDGDPTDGCFLTLARKSDMEMPSYKIISKIPFDSEYKYMAVLAEVDQERFIFVKGAPDRVFEMVQKNTQADFNLSYWEDQMSLRAKEGERVIGAAYKKVSADMDSIGHHDLDEGMNFLGIAGIIDPPREEAMQAVKTCTKAGIQVKMITGDHADTAKAIGKQLGIGDGTRALTGRELDKMTDEELEVAAESTHIFARTNPENKLRLVKALQKLGHICAMTGDGVNDAAALKRADIGVAMGIKGTEVTKDAAKMVLADDNFQTIVHAVEEGRRVYDNVKKTILFILPTNGAGGILIIASIFLGMTMPLTPVQILWVNMVVAITVSLGLAFEHLEKGSMDRPPRDPKSSLLSKYYLFRISYVSIMIGIGTLWMNTFMQNQGYSGSDLQTVILQMFVMAQLFYLFNCRSELGFAFNKDFFKNKAVFLVAGILIVLQLGLTYIPFMNTVFQTAPIDLSEWGIPLLMGLIVFVIVEIEKVITKSIRKKRVTS</sequence>
<dbReference type="PANTHER" id="PTHR43294:SF20">
    <property type="entry name" value="P-TYPE ATPASE"/>
    <property type="match status" value="1"/>
</dbReference>
<dbReference type="InterPro" id="IPR004014">
    <property type="entry name" value="ATPase_P-typ_cation-transptr_N"/>
</dbReference>
<feature type="compositionally biased region" description="Basic and acidic residues" evidence="12">
    <location>
        <begin position="29"/>
        <end position="44"/>
    </location>
</feature>
<dbReference type="Gene3D" id="3.40.1110.10">
    <property type="entry name" value="Calcium-transporting ATPase, cytoplasmic domain N"/>
    <property type="match status" value="1"/>
</dbReference>
<evidence type="ECO:0000313" key="15">
    <source>
        <dbReference type="EMBL" id="MCM2676387.1"/>
    </source>
</evidence>
<feature type="transmembrane region" description="Helical" evidence="13">
    <location>
        <begin position="824"/>
        <end position="843"/>
    </location>
</feature>
<dbReference type="PANTHER" id="PTHR43294">
    <property type="entry name" value="SODIUM/POTASSIUM-TRANSPORTING ATPASE SUBUNIT ALPHA"/>
    <property type="match status" value="1"/>
</dbReference>
<dbReference type="SUPFAM" id="SSF81653">
    <property type="entry name" value="Calcium ATPase, transduction domain A"/>
    <property type="match status" value="1"/>
</dbReference>
<dbReference type="Gene3D" id="1.20.1110.10">
    <property type="entry name" value="Calcium-transporting ATPase, transmembrane domain"/>
    <property type="match status" value="1"/>
</dbReference>
<keyword evidence="3" id="KW-0813">Transport</keyword>
<dbReference type="SUPFAM" id="SSF81660">
    <property type="entry name" value="Metal cation-transporting ATPase, ATP-binding domain N"/>
    <property type="match status" value="1"/>
</dbReference>
<dbReference type="InterPro" id="IPR023298">
    <property type="entry name" value="ATPase_P-typ_TM_dom_sf"/>
</dbReference>
<feature type="transmembrane region" description="Helical" evidence="13">
    <location>
        <begin position="787"/>
        <end position="804"/>
    </location>
</feature>
<evidence type="ECO:0000256" key="10">
    <source>
        <dbReference type="ARBA" id="ARBA00023065"/>
    </source>
</evidence>
<dbReference type="Pfam" id="PF00122">
    <property type="entry name" value="E1-E2_ATPase"/>
    <property type="match status" value="1"/>
</dbReference>
<keyword evidence="6" id="KW-0547">Nucleotide-binding</keyword>
<evidence type="ECO:0000256" key="3">
    <source>
        <dbReference type="ARBA" id="ARBA00022448"/>
    </source>
</evidence>
<dbReference type="PROSITE" id="PS00154">
    <property type="entry name" value="ATPASE_E1_E2"/>
    <property type="match status" value="1"/>
</dbReference>
<feature type="domain" description="Cation-transporting P-type ATPase N-terminal" evidence="14">
    <location>
        <begin position="4"/>
        <end position="78"/>
    </location>
</feature>
<keyword evidence="11 13" id="KW-0472">Membrane</keyword>
<dbReference type="Pfam" id="PF00690">
    <property type="entry name" value="Cation_ATPase_N"/>
    <property type="match status" value="1"/>
</dbReference>
<evidence type="ECO:0000256" key="5">
    <source>
        <dbReference type="ARBA" id="ARBA00022692"/>
    </source>
</evidence>
<dbReference type="InterPro" id="IPR059000">
    <property type="entry name" value="ATPase_P-type_domA"/>
</dbReference>
<dbReference type="CDD" id="cd02080">
    <property type="entry name" value="P-type_ATPase_cation"/>
    <property type="match status" value="1"/>
</dbReference>
<dbReference type="Gene3D" id="3.40.50.1000">
    <property type="entry name" value="HAD superfamily/HAD-like"/>
    <property type="match status" value="1"/>
</dbReference>
<reference evidence="15" key="1">
    <citation type="submission" date="2022-06" db="EMBL/GenBank/DDBJ databases">
        <title>Alkalicoccobacillus porphyridii sp. nov., isolated from a marine red alga, Porphyridium purpureum and reclassification of Shouchella plakortidis and Shouchella gibsonii as Alkalicoccobacillus plakortidis comb. nov. and Alkalicoccobacillus gibsonii comb. nov.</title>
        <authorList>
            <person name="Kim K.H."/>
            <person name="Lee J.K."/>
            <person name="Han D.M."/>
            <person name="Baek J.H."/>
            <person name="Jeon C.O."/>
        </authorList>
    </citation>
    <scope>NUCLEOTIDE SEQUENCE</scope>
    <source>
        <strain evidence="15">DSM 19153</strain>
    </source>
</reference>
<dbReference type="EMBL" id="JAMQJY010000001">
    <property type="protein sequence ID" value="MCM2676387.1"/>
    <property type="molecule type" value="Genomic_DNA"/>
</dbReference>
<evidence type="ECO:0000256" key="8">
    <source>
        <dbReference type="ARBA" id="ARBA00022967"/>
    </source>
</evidence>
<dbReference type="Pfam" id="PF00689">
    <property type="entry name" value="Cation_ATPase_C"/>
    <property type="match status" value="1"/>
</dbReference>
<feature type="transmembrane region" description="Helical" evidence="13">
    <location>
        <begin position="715"/>
        <end position="734"/>
    </location>
</feature>
<dbReference type="SUPFAM" id="SSF81665">
    <property type="entry name" value="Calcium ATPase, transmembrane domain M"/>
    <property type="match status" value="1"/>
</dbReference>
<feature type="transmembrane region" description="Helical" evidence="13">
    <location>
        <begin position="683"/>
        <end position="703"/>
    </location>
</feature>
<dbReference type="Gene3D" id="2.70.150.10">
    <property type="entry name" value="Calcium-transporting ATPase, cytoplasmic transduction domain A"/>
    <property type="match status" value="1"/>
</dbReference>
<evidence type="ECO:0000256" key="12">
    <source>
        <dbReference type="SAM" id="MobiDB-lite"/>
    </source>
</evidence>
<dbReference type="InterPro" id="IPR001757">
    <property type="entry name" value="P_typ_ATPase"/>
</dbReference>
<feature type="transmembrane region" description="Helical" evidence="13">
    <location>
        <begin position="82"/>
        <end position="98"/>
    </location>
</feature>
<comment type="subcellular location">
    <subcellularLocation>
        <location evidence="1">Membrane</location>
        <topology evidence="1">Multi-pass membrane protein</topology>
    </subcellularLocation>
</comment>
<dbReference type="SFLD" id="SFLDG00002">
    <property type="entry name" value="C1.7:_P-type_atpase_like"/>
    <property type="match status" value="1"/>
</dbReference>